<sequence length="421" mass="46192">MLAWLLSTCDANPIEAHDNIHDPSLADGDDALWKRVRVPSGSGGSDPTELSDLFQVSDGCGLADDWVPEVAALHNAVTAAYQSFSSSQSLRALWKQFFGVTFKSDGSVDTSDSYTQKTWTAIGTRLSGVSQFLAGGGVIGSPLSGKPWIFCNEPGDYAPWNQPAKDQTGNYIPSTVRFDEYGQTIPTDYYTIGQLFPLYAQSSSVRAYFIKAFNGYQFDGSGYTPTCSKPDRYAYTNLKIPGNDLAVRPTINVDLGQYNRFVVLCPDAFLLSQALNQLHSYPSLAQAVSSSHYPGSSGDPLDRYVPLSGTLYHELYHLTDHNNPSGDPFSESSPWYFVQIYATSLSFEHAIIDHFANRKFHVKEGVNQCLNGGTSRNFDTTKNPESFVNFAMAAYMFLHPPPGKDAVLFVGGKPQTKVYSS</sequence>
<dbReference type="EMBL" id="RYZI01000292">
    <property type="protein sequence ID" value="RWA06973.1"/>
    <property type="molecule type" value="Genomic_DNA"/>
</dbReference>
<evidence type="ECO:0000313" key="2">
    <source>
        <dbReference type="Proteomes" id="UP000286045"/>
    </source>
</evidence>
<organism evidence="1 2">
    <name type="scientific">Xylaria grammica</name>
    <dbReference type="NCBI Taxonomy" id="363999"/>
    <lineage>
        <taxon>Eukaryota</taxon>
        <taxon>Fungi</taxon>
        <taxon>Dikarya</taxon>
        <taxon>Ascomycota</taxon>
        <taxon>Pezizomycotina</taxon>
        <taxon>Sordariomycetes</taxon>
        <taxon>Xylariomycetidae</taxon>
        <taxon>Xylariales</taxon>
        <taxon>Xylariaceae</taxon>
        <taxon>Xylaria</taxon>
    </lineage>
</organism>
<accession>A0A439CXP8</accession>
<protein>
    <submittedName>
        <fullName evidence="1">Uncharacterized protein</fullName>
    </submittedName>
</protein>
<comment type="caution">
    <text evidence="1">The sequence shown here is derived from an EMBL/GenBank/DDBJ whole genome shotgun (WGS) entry which is preliminary data.</text>
</comment>
<keyword evidence="2" id="KW-1185">Reference proteome</keyword>
<dbReference type="AlphaFoldDB" id="A0A439CXP8"/>
<reference evidence="1 2" key="1">
    <citation type="submission" date="2018-12" db="EMBL/GenBank/DDBJ databases">
        <title>Draft genome sequence of Xylaria grammica IHI A82.</title>
        <authorList>
            <person name="Buettner E."/>
            <person name="Kellner H."/>
        </authorList>
    </citation>
    <scope>NUCLEOTIDE SEQUENCE [LARGE SCALE GENOMIC DNA]</scope>
    <source>
        <strain evidence="1 2">IHI A82</strain>
    </source>
</reference>
<evidence type="ECO:0000313" key="1">
    <source>
        <dbReference type="EMBL" id="RWA06973.1"/>
    </source>
</evidence>
<gene>
    <name evidence="1" type="ORF">EKO27_g8136</name>
</gene>
<proteinExistence type="predicted"/>
<name>A0A439CXP8_9PEZI</name>
<dbReference type="Proteomes" id="UP000286045">
    <property type="component" value="Unassembled WGS sequence"/>
</dbReference>